<gene>
    <name evidence="2" type="ORF">NDU88_004124</name>
</gene>
<proteinExistence type="predicted"/>
<comment type="caution">
    <text evidence="2">The sequence shown here is derived from an EMBL/GenBank/DDBJ whole genome shotgun (WGS) entry which is preliminary data.</text>
</comment>
<evidence type="ECO:0000313" key="3">
    <source>
        <dbReference type="Proteomes" id="UP001066276"/>
    </source>
</evidence>
<feature type="region of interest" description="Disordered" evidence="1">
    <location>
        <begin position="75"/>
        <end position="142"/>
    </location>
</feature>
<organism evidence="2 3">
    <name type="scientific">Pleurodeles waltl</name>
    <name type="common">Iberian ribbed newt</name>
    <dbReference type="NCBI Taxonomy" id="8319"/>
    <lineage>
        <taxon>Eukaryota</taxon>
        <taxon>Metazoa</taxon>
        <taxon>Chordata</taxon>
        <taxon>Craniata</taxon>
        <taxon>Vertebrata</taxon>
        <taxon>Euteleostomi</taxon>
        <taxon>Amphibia</taxon>
        <taxon>Batrachia</taxon>
        <taxon>Caudata</taxon>
        <taxon>Salamandroidea</taxon>
        <taxon>Salamandridae</taxon>
        <taxon>Pleurodelinae</taxon>
        <taxon>Pleurodeles</taxon>
    </lineage>
</organism>
<sequence>MGGRNGCLWCPPMGVLNPVTVRGESTVDRGVRTWIGEPRGAGRLCGVRIRSCSSNSGGGALYLLIAAPILPASCAPQRPAGPPPAQDRVPEARGGSRAKAPRRRLTRCGRGRQHGRPQLLHGIQGNPGIARRVTDSASGPKK</sequence>
<name>A0AAV7UES8_PLEWA</name>
<evidence type="ECO:0000313" key="2">
    <source>
        <dbReference type="EMBL" id="KAJ1187348.1"/>
    </source>
</evidence>
<keyword evidence="3" id="KW-1185">Reference proteome</keyword>
<dbReference type="EMBL" id="JANPWB010000005">
    <property type="protein sequence ID" value="KAJ1187348.1"/>
    <property type="molecule type" value="Genomic_DNA"/>
</dbReference>
<feature type="compositionally biased region" description="Basic residues" evidence="1">
    <location>
        <begin position="99"/>
        <end position="115"/>
    </location>
</feature>
<dbReference type="AlphaFoldDB" id="A0AAV7UES8"/>
<protein>
    <submittedName>
        <fullName evidence="2">Uncharacterized protein</fullName>
    </submittedName>
</protein>
<evidence type="ECO:0000256" key="1">
    <source>
        <dbReference type="SAM" id="MobiDB-lite"/>
    </source>
</evidence>
<reference evidence="2" key="1">
    <citation type="journal article" date="2022" name="bioRxiv">
        <title>Sequencing and chromosome-scale assembly of the giantPleurodeles waltlgenome.</title>
        <authorList>
            <person name="Brown T."/>
            <person name="Elewa A."/>
            <person name="Iarovenko S."/>
            <person name="Subramanian E."/>
            <person name="Araus A.J."/>
            <person name="Petzold A."/>
            <person name="Susuki M."/>
            <person name="Suzuki K.-i.T."/>
            <person name="Hayashi T."/>
            <person name="Toyoda A."/>
            <person name="Oliveira C."/>
            <person name="Osipova E."/>
            <person name="Leigh N.D."/>
            <person name="Simon A."/>
            <person name="Yun M.H."/>
        </authorList>
    </citation>
    <scope>NUCLEOTIDE SEQUENCE</scope>
    <source>
        <strain evidence="2">20211129_DDA</strain>
        <tissue evidence="2">Liver</tissue>
    </source>
</reference>
<dbReference type="Proteomes" id="UP001066276">
    <property type="component" value="Chromosome 3_1"/>
</dbReference>
<accession>A0AAV7UES8</accession>